<dbReference type="GO" id="GO:0005524">
    <property type="term" value="F:ATP binding"/>
    <property type="evidence" value="ECO:0007669"/>
    <property type="project" value="UniProtKB-KW"/>
</dbReference>
<accession>A0A1H8YBP6</accession>
<dbReference type="InterPro" id="IPR027417">
    <property type="entry name" value="P-loop_NTPase"/>
</dbReference>
<dbReference type="GO" id="GO:0005737">
    <property type="term" value="C:cytoplasm"/>
    <property type="evidence" value="ECO:0007669"/>
    <property type="project" value="TreeGrafter"/>
</dbReference>
<dbReference type="CDD" id="cd06170">
    <property type="entry name" value="LuxR_C_like"/>
    <property type="match status" value="1"/>
</dbReference>
<dbReference type="SMART" id="SM00421">
    <property type="entry name" value="HTH_LUXR"/>
    <property type="match status" value="1"/>
</dbReference>
<feature type="domain" description="HTH luxR-type" evidence="4">
    <location>
        <begin position="936"/>
        <end position="999"/>
    </location>
</feature>
<dbReference type="InterPro" id="IPR036388">
    <property type="entry name" value="WH-like_DNA-bd_sf"/>
</dbReference>
<dbReference type="PANTHER" id="PTHR16305:SF35">
    <property type="entry name" value="TRANSCRIPTIONAL ACTIVATOR DOMAIN"/>
    <property type="match status" value="1"/>
</dbReference>
<dbReference type="PROSITE" id="PS50043">
    <property type="entry name" value="HTH_LUXR_2"/>
    <property type="match status" value="1"/>
</dbReference>
<dbReference type="InterPro" id="IPR000792">
    <property type="entry name" value="Tscrpt_reg_LuxR_C"/>
</dbReference>
<sequence>MWQAVSRPTSVSVRTGPTRFTGRDRELAAMVQVLTHRPATVLIEGEPGMGRTRLLAELARRPEFADGRVLIGRCQQLREPFPYGPVLEALRSVGGRFDAVGSGSADDPGDRLRPVGPTSAATSLGQPGPIGPLRPNGRQTPSPPTNDHQLGPLSPVAGALRPLLPELTDRLPPTPEPPAEPGARRHRVFRAFRELLAACGPTLLLIDDLQWADEDTLDLVRFLAADLPPQLAVVLAYRSGWPGPLVRTAPTVHTARVALGPLDVAAVRVMAADLLGLPRVTDEFAVKLHECTAGIPFVAEETLRALRDAGEVLSDRLLENLEVPAALRESVTERLDALPEAAAQLARAAAVLDFAAEPSMLGGVAGLGEESLRTALLGALAGGLLAEVGENRYGFRHPLARKAVYDTVSGPERTLLHTEAIRVLGTAETPPLPLLADHARAAGRMEKWRHYAEAAADEAIVLGETSRAINVLQSVLATAGADDVGRLATKLSQVALRGFRPDVIETLERVLEDRPLPPTVRGTIRLSLGMLLVRTIGRLERGRAEVEKAVGELADAPEPAARGINLLAQPIDGLTPLSWHEVWMRRARDVHAELTDPELRLALTVDRITNASHIGDGSAWAEFEALPETAASVAERVQLARLWCNLADAQSWSGHLDRAERLVKEGARRATETGALYATGLIRGTQARLAWFRGSWDGLAETAQDVRAGYPELGPIVMETSLVLGGLAAVRGEFVAAQRFLAAASVHSPADGPIPVVLSAASVLIDVQLATDDVEAACSTADVAADAARRKGVWVWAASLVPAAAEAYARAGRWPDADVLVEEFARGTVGRDAPVAAAALHAGHAVLTGARGKHLAAAALFDAAAEAYARLPMPYLATSMHERAAMLRLAAGQRAAVESLSAAATAYESLGATRDAGRCRHHLREHGAWAPSQRGRRGYGQELSPREHEVARMLAEGRTNREIADGLFLSPRTVEQHVAKVLRKLGARSRTDVARKLPA</sequence>
<gene>
    <name evidence="5" type="ORF">SAMN04489732_113163</name>
</gene>
<dbReference type="SUPFAM" id="SSF46894">
    <property type="entry name" value="C-terminal effector domain of the bipartite response regulators"/>
    <property type="match status" value="1"/>
</dbReference>
<dbReference type="GO" id="GO:0003677">
    <property type="term" value="F:DNA binding"/>
    <property type="evidence" value="ECO:0007669"/>
    <property type="project" value="InterPro"/>
</dbReference>
<dbReference type="Proteomes" id="UP000198582">
    <property type="component" value="Unassembled WGS sequence"/>
</dbReference>
<dbReference type="STRING" id="394193.SAMN04489732_113163"/>
<dbReference type="RefSeq" id="WP_218156894.1">
    <property type="nucleotide sequence ID" value="NZ_FOEF01000013.1"/>
</dbReference>
<dbReference type="SUPFAM" id="SSF52540">
    <property type="entry name" value="P-loop containing nucleoside triphosphate hydrolases"/>
    <property type="match status" value="1"/>
</dbReference>
<evidence type="ECO:0000256" key="3">
    <source>
        <dbReference type="SAM" id="MobiDB-lite"/>
    </source>
</evidence>
<dbReference type="GO" id="GO:0006355">
    <property type="term" value="P:regulation of DNA-templated transcription"/>
    <property type="evidence" value="ECO:0007669"/>
    <property type="project" value="InterPro"/>
</dbReference>
<evidence type="ECO:0000256" key="1">
    <source>
        <dbReference type="ARBA" id="ARBA00022741"/>
    </source>
</evidence>
<dbReference type="Pfam" id="PF00196">
    <property type="entry name" value="GerE"/>
    <property type="match status" value="1"/>
</dbReference>
<evidence type="ECO:0000313" key="5">
    <source>
        <dbReference type="EMBL" id="SEP49680.1"/>
    </source>
</evidence>
<dbReference type="GO" id="GO:0004016">
    <property type="term" value="F:adenylate cyclase activity"/>
    <property type="evidence" value="ECO:0007669"/>
    <property type="project" value="TreeGrafter"/>
</dbReference>
<dbReference type="AlphaFoldDB" id="A0A1H8YBP6"/>
<dbReference type="PANTHER" id="PTHR16305">
    <property type="entry name" value="TESTICULAR SOLUBLE ADENYLYL CYCLASE"/>
    <property type="match status" value="1"/>
</dbReference>
<dbReference type="InterPro" id="IPR041664">
    <property type="entry name" value="AAA_16"/>
</dbReference>
<keyword evidence="6" id="KW-1185">Reference proteome</keyword>
<name>A0A1H8YBP6_9PSEU</name>
<feature type="compositionally biased region" description="Polar residues" evidence="3">
    <location>
        <begin position="137"/>
        <end position="148"/>
    </location>
</feature>
<dbReference type="Gene3D" id="3.40.50.300">
    <property type="entry name" value="P-loop containing nucleotide triphosphate hydrolases"/>
    <property type="match status" value="1"/>
</dbReference>
<keyword evidence="2" id="KW-0067">ATP-binding</keyword>
<dbReference type="Gene3D" id="1.10.10.10">
    <property type="entry name" value="Winged helix-like DNA-binding domain superfamily/Winged helix DNA-binding domain"/>
    <property type="match status" value="1"/>
</dbReference>
<organism evidence="5 6">
    <name type="scientific">Amycolatopsis saalfeldensis</name>
    <dbReference type="NCBI Taxonomy" id="394193"/>
    <lineage>
        <taxon>Bacteria</taxon>
        <taxon>Bacillati</taxon>
        <taxon>Actinomycetota</taxon>
        <taxon>Actinomycetes</taxon>
        <taxon>Pseudonocardiales</taxon>
        <taxon>Pseudonocardiaceae</taxon>
        <taxon>Amycolatopsis</taxon>
    </lineage>
</organism>
<protein>
    <submittedName>
        <fullName evidence="5">Regulatory protein, luxR family</fullName>
    </submittedName>
</protein>
<feature type="region of interest" description="Disordered" evidence="3">
    <location>
        <begin position="100"/>
        <end position="157"/>
    </location>
</feature>
<dbReference type="PRINTS" id="PR00038">
    <property type="entry name" value="HTHLUXR"/>
</dbReference>
<evidence type="ECO:0000313" key="6">
    <source>
        <dbReference type="Proteomes" id="UP000198582"/>
    </source>
</evidence>
<keyword evidence="1" id="KW-0547">Nucleotide-binding</keyword>
<reference evidence="5 6" key="1">
    <citation type="submission" date="2016-10" db="EMBL/GenBank/DDBJ databases">
        <authorList>
            <person name="de Groot N.N."/>
        </authorList>
    </citation>
    <scope>NUCLEOTIDE SEQUENCE [LARGE SCALE GENOMIC DNA]</scope>
    <source>
        <strain evidence="5 6">DSM 44993</strain>
    </source>
</reference>
<dbReference type="Pfam" id="PF13191">
    <property type="entry name" value="AAA_16"/>
    <property type="match status" value="1"/>
</dbReference>
<evidence type="ECO:0000256" key="2">
    <source>
        <dbReference type="ARBA" id="ARBA00022840"/>
    </source>
</evidence>
<proteinExistence type="predicted"/>
<evidence type="ECO:0000259" key="4">
    <source>
        <dbReference type="PROSITE" id="PS50043"/>
    </source>
</evidence>
<dbReference type="InterPro" id="IPR016032">
    <property type="entry name" value="Sig_transdc_resp-reg_C-effctor"/>
</dbReference>
<dbReference type="EMBL" id="FOEF01000013">
    <property type="protein sequence ID" value="SEP49680.1"/>
    <property type="molecule type" value="Genomic_DNA"/>
</dbReference>